<dbReference type="PANTHER" id="PTHR41394">
    <property type="entry name" value="MAGNESIUM TRANSPORTER MGTE"/>
    <property type="match status" value="1"/>
</dbReference>
<dbReference type="Proteomes" id="UP001530377">
    <property type="component" value="Unassembled WGS sequence"/>
</dbReference>
<feature type="region of interest" description="Disordered" evidence="1">
    <location>
        <begin position="38"/>
        <end position="90"/>
    </location>
</feature>
<evidence type="ECO:0000256" key="1">
    <source>
        <dbReference type="SAM" id="MobiDB-lite"/>
    </source>
</evidence>
<dbReference type="InterPro" id="IPR036739">
    <property type="entry name" value="SLC41_membr_dom_sf"/>
</dbReference>
<feature type="region of interest" description="Disordered" evidence="1">
    <location>
        <begin position="1"/>
        <end position="22"/>
    </location>
</feature>
<feature type="compositionally biased region" description="Low complexity" evidence="1">
    <location>
        <begin position="9"/>
        <end position="22"/>
    </location>
</feature>
<comment type="caution">
    <text evidence="2">The sequence shown here is derived from an EMBL/GenBank/DDBJ whole genome shotgun (WGS) entry which is preliminary data.</text>
</comment>
<dbReference type="Gene3D" id="1.10.357.20">
    <property type="entry name" value="SLC41 divalent cation transporters, integral membrane domain"/>
    <property type="match status" value="1"/>
</dbReference>
<dbReference type="AlphaFoldDB" id="A0ABD3R5U9"/>
<dbReference type="PANTHER" id="PTHR41394:SF5">
    <property type="entry name" value="SLC41A_MGTE INTEGRAL MEMBRANE DOMAIN-CONTAINING PROTEIN"/>
    <property type="match status" value="1"/>
</dbReference>
<organism evidence="2 3">
    <name type="scientific">Cyclostephanos tholiformis</name>
    <dbReference type="NCBI Taxonomy" id="382380"/>
    <lineage>
        <taxon>Eukaryota</taxon>
        <taxon>Sar</taxon>
        <taxon>Stramenopiles</taxon>
        <taxon>Ochrophyta</taxon>
        <taxon>Bacillariophyta</taxon>
        <taxon>Coscinodiscophyceae</taxon>
        <taxon>Thalassiosirophycidae</taxon>
        <taxon>Stephanodiscales</taxon>
        <taxon>Stephanodiscaceae</taxon>
        <taxon>Cyclostephanos</taxon>
    </lineage>
</organism>
<evidence type="ECO:0000313" key="2">
    <source>
        <dbReference type="EMBL" id="KAL3808058.1"/>
    </source>
</evidence>
<evidence type="ECO:0000313" key="3">
    <source>
        <dbReference type="Proteomes" id="UP001530377"/>
    </source>
</evidence>
<reference evidence="2 3" key="1">
    <citation type="submission" date="2024-10" db="EMBL/GenBank/DDBJ databases">
        <title>Updated reference genomes for cyclostephanoid diatoms.</title>
        <authorList>
            <person name="Roberts W.R."/>
            <person name="Alverson A.J."/>
        </authorList>
    </citation>
    <scope>NUCLEOTIDE SEQUENCE [LARGE SCALE GENOMIC DNA]</scope>
    <source>
        <strain evidence="2 3">AJA228-03</strain>
    </source>
</reference>
<dbReference type="SUPFAM" id="SSF161093">
    <property type="entry name" value="MgtE membrane domain-like"/>
    <property type="match status" value="1"/>
</dbReference>
<gene>
    <name evidence="2" type="ORF">ACHAXA_008000</name>
</gene>
<keyword evidence="3" id="KW-1185">Reference proteome</keyword>
<feature type="compositionally biased region" description="Acidic residues" evidence="1">
    <location>
        <begin position="44"/>
        <end position="53"/>
    </location>
</feature>
<proteinExistence type="predicted"/>
<accession>A0ABD3R5U9</accession>
<dbReference type="EMBL" id="JALLPB020000551">
    <property type="protein sequence ID" value="KAL3808058.1"/>
    <property type="molecule type" value="Genomic_DNA"/>
</dbReference>
<sequence>MARIRRRPPSFSSSSSSFLSSLFGGGRRRRILVAGEWGWGGAGGEEDGDDDPMDGTRGDGAIGDGDDGSSSSNDDVDDDNRDVDISPPPLLRMENEMLREERDSIFIPGCDADWDANIDVDCVGKQEAVVRHGIRSISSRSRASSPRLIIEEFEGEAGGGDGLGGIKRDCIPLGGDGGQGITTPIDTGGRRYDDPHDDDDDDVSCMYDDCTDRWTSLNGMCDCPVEPNVTFVDALRSQSNWLVGLLVLQSCSGIVLSNNEALLTKHPNIVYYLTMLVGAGGNAGNQLCMALSLSVVLSATGFVRALVFGTPLSEIYAIMLSLIVYPCTVRGSERSSMLFEWMSHSMSGEVLPRMGSDTCDHIVTYSP</sequence>
<protein>
    <submittedName>
        <fullName evidence="2">Uncharacterized protein</fullName>
    </submittedName>
</protein>
<name>A0ABD3R5U9_9STRA</name>